<protein>
    <recommendedName>
        <fullName evidence="2">Zn(2)-C6 fungal-type domain-containing protein</fullName>
    </recommendedName>
</protein>
<dbReference type="PROSITE" id="PS50048">
    <property type="entry name" value="ZN2_CY6_FUNGAL_2"/>
    <property type="match status" value="1"/>
</dbReference>
<dbReference type="EMBL" id="JH711815">
    <property type="protein sequence ID" value="EIW51386.1"/>
    <property type="molecule type" value="Genomic_DNA"/>
</dbReference>
<evidence type="ECO:0000313" key="3">
    <source>
        <dbReference type="EMBL" id="EIW51386.1"/>
    </source>
</evidence>
<sequence>MHDSDGDRVKRRSPEKKESIMACLFCRDRKIACGPPPPGGPRRCNQCTRRERVCEYPKESRRGLHKRNTRAARVEALVSRSSAPPAIKPKGKNKADVRGRRGYP</sequence>
<accession>R7S6B7</accession>
<dbReference type="AlphaFoldDB" id="R7S6B7"/>
<gene>
    <name evidence="3" type="ORF">TRAVEDRAFT_61644</name>
</gene>
<keyword evidence="4" id="KW-1185">Reference proteome</keyword>
<feature type="domain" description="Zn(2)-C6 fungal-type" evidence="2">
    <location>
        <begin position="22"/>
        <end position="56"/>
    </location>
</feature>
<reference evidence="4" key="1">
    <citation type="journal article" date="2012" name="Science">
        <title>The Paleozoic origin of enzymatic lignin decomposition reconstructed from 31 fungal genomes.</title>
        <authorList>
            <person name="Floudas D."/>
            <person name="Binder M."/>
            <person name="Riley R."/>
            <person name="Barry K."/>
            <person name="Blanchette R.A."/>
            <person name="Henrissat B."/>
            <person name="Martinez A.T."/>
            <person name="Otillar R."/>
            <person name="Spatafora J.W."/>
            <person name="Yadav J.S."/>
            <person name="Aerts A."/>
            <person name="Benoit I."/>
            <person name="Boyd A."/>
            <person name="Carlson A."/>
            <person name="Copeland A."/>
            <person name="Coutinho P.M."/>
            <person name="de Vries R.P."/>
            <person name="Ferreira P."/>
            <person name="Findley K."/>
            <person name="Foster B."/>
            <person name="Gaskell J."/>
            <person name="Glotzer D."/>
            <person name="Gorecki P."/>
            <person name="Heitman J."/>
            <person name="Hesse C."/>
            <person name="Hori C."/>
            <person name="Igarashi K."/>
            <person name="Jurgens J.A."/>
            <person name="Kallen N."/>
            <person name="Kersten P."/>
            <person name="Kohler A."/>
            <person name="Kuees U."/>
            <person name="Kumar T.K.A."/>
            <person name="Kuo A."/>
            <person name="LaButti K."/>
            <person name="Larrondo L.F."/>
            <person name="Lindquist E."/>
            <person name="Ling A."/>
            <person name="Lombard V."/>
            <person name="Lucas S."/>
            <person name="Lundell T."/>
            <person name="Martin R."/>
            <person name="McLaughlin D.J."/>
            <person name="Morgenstern I."/>
            <person name="Morin E."/>
            <person name="Murat C."/>
            <person name="Nagy L.G."/>
            <person name="Nolan M."/>
            <person name="Ohm R.A."/>
            <person name="Patyshakuliyeva A."/>
            <person name="Rokas A."/>
            <person name="Ruiz-Duenas F.J."/>
            <person name="Sabat G."/>
            <person name="Salamov A."/>
            <person name="Samejima M."/>
            <person name="Schmutz J."/>
            <person name="Slot J.C."/>
            <person name="St John F."/>
            <person name="Stenlid J."/>
            <person name="Sun H."/>
            <person name="Sun S."/>
            <person name="Syed K."/>
            <person name="Tsang A."/>
            <person name="Wiebenga A."/>
            <person name="Young D."/>
            <person name="Pisabarro A."/>
            <person name="Eastwood D.C."/>
            <person name="Martin F."/>
            <person name="Cullen D."/>
            <person name="Grigoriev I.V."/>
            <person name="Hibbett D.S."/>
        </authorList>
    </citation>
    <scope>NUCLEOTIDE SEQUENCE [LARGE SCALE GENOMIC DNA]</scope>
    <source>
        <strain evidence="4">FP-101664</strain>
    </source>
</reference>
<dbReference type="Proteomes" id="UP000054317">
    <property type="component" value="Unassembled WGS sequence"/>
</dbReference>
<dbReference type="PROSITE" id="PS00463">
    <property type="entry name" value="ZN2_CY6_FUNGAL_1"/>
    <property type="match status" value="1"/>
</dbReference>
<proteinExistence type="predicted"/>
<evidence type="ECO:0000256" key="1">
    <source>
        <dbReference type="SAM" id="MobiDB-lite"/>
    </source>
</evidence>
<feature type="compositionally biased region" description="Basic and acidic residues" evidence="1">
    <location>
        <begin position="93"/>
        <end position="104"/>
    </location>
</feature>
<dbReference type="SUPFAM" id="SSF57701">
    <property type="entry name" value="Zn2/Cys6 DNA-binding domain"/>
    <property type="match status" value="1"/>
</dbReference>
<evidence type="ECO:0000259" key="2">
    <source>
        <dbReference type="PROSITE" id="PS50048"/>
    </source>
</evidence>
<feature type="region of interest" description="Disordered" evidence="1">
    <location>
        <begin position="75"/>
        <end position="104"/>
    </location>
</feature>
<dbReference type="Gene3D" id="4.10.240.10">
    <property type="entry name" value="Zn(2)-C6 fungal-type DNA-binding domain"/>
    <property type="match status" value="1"/>
</dbReference>
<dbReference type="GO" id="GO:0000981">
    <property type="term" value="F:DNA-binding transcription factor activity, RNA polymerase II-specific"/>
    <property type="evidence" value="ECO:0007669"/>
    <property type="project" value="InterPro"/>
</dbReference>
<dbReference type="InterPro" id="IPR001138">
    <property type="entry name" value="Zn2Cys6_DnaBD"/>
</dbReference>
<dbReference type="RefSeq" id="XP_008045729.1">
    <property type="nucleotide sequence ID" value="XM_008047538.1"/>
</dbReference>
<dbReference type="InterPro" id="IPR036864">
    <property type="entry name" value="Zn2-C6_fun-type_DNA-bd_sf"/>
</dbReference>
<name>R7S6B7_TRAVS</name>
<dbReference type="OrthoDB" id="39175at2759"/>
<dbReference type="KEGG" id="tvs:TRAVEDRAFT_61644"/>
<dbReference type="GO" id="GO:0008270">
    <property type="term" value="F:zinc ion binding"/>
    <property type="evidence" value="ECO:0007669"/>
    <property type="project" value="InterPro"/>
</dbReference>
<evidence type="ECO:0000313" key="4">
    <source>
        <dbReference type="Proteomes" id="UP000054317"/>
    </source>
</evidence>
<organism evidence="3 4">
    <name type="scientific">Trametes versicolor (strain FP-101664)</name>
    <name type="common">White-rot fungus</name>
    <name type="synonym">Coriolus versicolor</name>
    <dbReference type="NCBI Taxonomy" id="717944"/>
    <lineage>
        <taxon>Eukaryota</taxon>
        <taxon>Fungi</taxon>
        <taxon>Dikarya</taxon>
        <taxon>Basidiomycota</taxon>
        <taxon>Agaricomycotina</taxon>
        <taxon>Agaricomycetes</taxon>
        <taxon>Polyporales</taxon>
        <taxon>Polyporaceae</taxon>
        <taxon>Trametes</taxon>
    </lineage>
</organism>
<dbReference type="GeneID" id="19418346"/>